<comment type="similarity">
    <text evidence="1">Belongs to the LOR family.</text>
</comment>
<organism evidence="2 3">
    <name type="scientific">Zingiber officinale</name>
    <name type="common">Ginger</name>
    <name type="synonym">Amomum zingiber</name>
    <dbReference type="NCBI Taxonomy" id="94328"/>
    <lineage>
        <taxon>Eukaryota</taxon>
        <taxon>Viridiplantae</taxon>
        <taxon>Streptophyta</taxon>
        <taxon>Embryophyta</taxon>
        <taxon>Tracheophyta</taxon>
        <taxon>Spermatophyta</taxon>
        <taxon>Magnoliopsida</taxon>
        <taxon>Liliopsida</taxon>
        <taxon>Zingiberales</taxon>
        <taxon>Zingiberaceae</taxon>
        <taxon>Zingiber</taxon>
    </lineage>
</organism>
<evidence type="ECO:0000313" key="2">
    <source>
        <dbReference type="EMBL" id="KAG6490793.1"/>
    </source>
</evidence>
<accession>A0A8J5FNP7</accession>
<dbReference type="InterPro" id="IPR007612">
    <property type="entry name" value="LOR"/>
</dbReference>
<dbReference type="PANTHER" id="PTHR31087">
    <property type="match status" value="1"/>
</dbReference>
<dbReference type="InterPro" id="IPR038595">
    <property type="entry name" value="LOR_sf"/>
</dbReference>
<name>A0A8J5FNP7_ZINOF</name>
<dbReference type="PANTHER" id="PTHR31087:SF60">
    <property type="entry name" value="PROTEIN LURP-ONE-RELATED 5"/>
    <property type="match status" value="1"/>
</dbReference>
<sequence length="272" mass="29848">MYPESSHGFTASYYHCVSASPLSAFQLTLDPSFCSCDHPIFGMEADLGASEVAAVVGERFCSQAERELTIRKTSLFFRGDGFAAYDHATGDMVFRVDTYDRSGSPAFADRQILLMDPSGKPIVTLRRKVRYIDCCRACISGGRLSSGRGKRDSGPLFAVRRSSIFGGDRGGFAVEVESYEYRIEGSFSQRCCRLLYEGSGGGRAVVVAEIKRKVDALSHVVLGRDVFSLYLQPHCDSAFAMGLVVVLDQITGDDEEDEEQVDSPMTEISCNR</sequence>
<dbReference type="Gene3D" id="2.40.160.200">
    <property type="entry name" value="LURP1-related"/>
    <property type="match status" value="1"/>
</dbReference>
<gene>
    <name evidence="2" type="ORF">ZIOFF_052106</name>
</gene>
<dbReference type="InterPro" id="IPR025659">
    <property type="entry name" value="Tubby-like_C"/>
</dbReference>
<keyword evidence="3" id="KW-1185">Reference proteome</keyword>
<dbReference type="EMBL" id="JACMSC010000014">
    <property type="protein sequence ID" value="KAG6490793.1"/>
    <property type="molecule type" value="Genomic_DNA"/>
</dbReference>
<comment type="caution">
    <text evidence="2">The sequence shown here is derived from an EMBL/GenBank/DDBJ whole genome shotgun (WGS) entry which is preliminary data.</text>
</comment>
<evidence type="ECO:0000256" key="1">
    <source>
        <dbReference type="ARBA" id="ARBA00005437"/>
    </source>
</evidence>
<dbReference type="Proteomes" id="UP000734854">
    <property type="component" value="Unassembled WGS sequence"/>
</dbReference>
<dbReference type="SUPFAM" id="SSF54518">
    <property type="entry name" value="Tubby C-terminal domain-like"/>
    <property type="match status" value="1"/>
</dbReference>
<evidence type="ECO:0000313" key="3">
    <source>
        <dbReference type="Proteomes" id="UP000734854"/>
    </source>
</evidence>
<reference evidence="2 3" key="1">
    <citation type="submission" date="2020-08" db="EMBL/GenBank/DDBJ databases">
        <title>Plant Genome Project.</title>
        <authorList>
            <person name="Zhang R.-G."/>
        </authorList>
    </citation>
    <scope>NUCLEOTIDE SEQUENCE [LARGE SCALE GENOMIC DNA]</scope>
    <source>
        <tissue evidence="2">Rhizome</tissue>
    </source>
</reference>
<dbReference type="AlphaFoldDB" id="A0A8J5FNP7"/>
<dbReference type="Pfam" id="PF04525">
    <property type="entry name" value="LOR"/>
    <property type="match status" value="1"/>
</dbReference>
<proteinExistence type="inferred from homology"/>
<protein>
    <recommendedName>
        <fullName evidence="4">Protein LURP-one-related 5-like</fullName>
    </recommendedName>
</protein>
<evidence type="ECO:0008006" key="4">
    <source>
        <dbReference type="Google" id="ProtNLM"/>
    </source>
</evidence>